<gene>
    <name evidence="1" type="ORF">FA95DRAFT_1610332</name>
</gene>
<name>A0ACB8RF63_9AGAM</name>
<dbReference type="Proteomes" id="UP000814033">
    <property type="component" value="Unassembled WGS sequence"/>
</dbReference>
<evidence type="ECO:0000313" key="1">
    <source>
        <dbReference type="EMBL" id="KAI0042271.1"/>
    </source>
</evidence>
<protein>
    <submittedName>
        <fullName evidence="1">Uncharacterized protein</fullName>
    </submittedName>
</protein>
<organism evidence="1 2">
    <name type="scientific">Auriscalpium vulgare</name>
    <dbReference type="NCBI Taxonomy" id="40419"/>
    <lineage>
        <taxon>Eukaryota</taxon>
        <taxon>Fungi</taxon>
        <taxon>Dikarya</taxon>
        <taxon>Basidiomycota</taxon>
        <taxon>Agaricomycotina</taxon>
        <taxon>Agaricomycetes</taxon>
        <taxon>Russulales</taxon>
        <taxon>Auriscalpiaceae</taxon>
        <taxon>Auriscalpium</taxon>
    </lineage>
</organism>
<comment type="caution">
    <text evidence="1">The sequence shown here is derived from an EMBL/GenBank/DDBJ whole genome shotgun (WGS) entry which is preliminary data.</text>
</comment>
<dbReference type="EMBL" id="MU276075">
    <property type="protein sequence ID" value="KAI0042271.1"/>
    <property type="molecule type" value="Genomic_DNA"/>
</dbReference>
<keyword evidence="2" id="KW-1185">Reference proteome</keyword>
<evidence type="ECO:0000313" key="2">
    <source>
        <dbReference type="Proteomes" id="UP000814033"/>
    </source>
</evidence>
<proteinExistence type="predicted"/>
<sequence length="99" mass="11220">MHGQHEDAVSVEKPPTHLQRRDSSKKFVLKSILRHGQELQDSLLIAYGNVQPSRKRRDLDLVEPVENLLRLVQSYGPNHAVESEAIHAELDLVNAHLVT</sequence>
<reference evidence="1" key="1">
    <citation type="submission" date="2021-02" db="EMBL/GenBank/DDBJ databases">
        <authorList>
            <consortium name="DOE Joint Genome Institute"/>
            <person name="Ahrendt S."/>
            <person name="Looney B.P."/>
            <person name="Miyauchi S."/>
            <person name="Morin E."/>
            <person name="Drula E."/>
            <person name="Courty P.E."/>
            <person name="Chicoki N."/>
            <person name="Fauchery L."/>
            <person name="Kohler A."/>
            <person name="Kuo A."/>
            <person name="Labutti K."/>
            <person name="Pangilinan J."/>
            <person name="Lipzen A."/>
            <person name="Riley R."/>
            <person name="Andreopoulos W."/>
            <person name="He G."/>
            <person name="Johnson J."/>
            <person name="Barry K.W."/>
            <person name="Grigoriev I.V."/>
            <person name="Nagy L."/>
            <person name="Hibbett D."/>
            <person name="Henrissat B."/>
            <person name="Matheny P.B."/>
            <person name="Labbe J."/>
            <person name="Martin F."/>
        </authorList>
    </citation>
    <scope>NUCLEOTIDE SEQUENCE</scope>
    <source>
        <strain evidence="1">FP105234-sp</strain>
    </source>
</reference>
<reference evidence="1" key="2">
    <citation type="journal article" date="2022" name="New Phytol.">
        <title>Evolutionary transition to the ectomycorrhizal habit in the genomes of a hyperdiverse lineage of mushroom-forming fungi.</title>
        <authorList>
            <person name="Looney B."/>
            <person name="Miyauchi S."/>
            <person name="Morin E."/>
            <person name="Drula E."/>
            <person name="Courty P.E."/>
            <person name="Kohler A."/>
            <person name="Kuo A."/>
            <person name="LaButti K."/>
            <person name="Pangilinan J."/>
            <person name="Lipzen A."/>
            <person name="Riley R."/>
            <person name="Andreopoulos W."/>
            <person name="He G."/>
            <person name="Johnson J."/>
            <person name="Nolan M."/>
            <person name="Tritt A."/>
            <person name="Barry K.W."/>
            <person name="Grigoriev I.V."/>
            <person name="Nagy L.G."/>
            <person name="Hibbett D."/>
            <person name="Henrissat B."/>
            <person name="Matheny P.B."/>
            <person name="Labbe J."/>
            <person name="Martin F.M."/>
        </authorList>
    </citation>
    <scope>NUCLEOTIDE SEQUENCE</scope>
    <source>
        <strain evidence="1">FP105234-sp</strain>
    </source>
</reference>
<accession>A0ACB8RF63</accession>